<organism evidence="6 7">
    <name type="scientific">Miscanthus lutarioriparius</name>
    <dbReference type="NCBI Taxonomy" id="422564"/>
    <lineage>
        <taxon>Eukaryota</taxon>
        <taxon>Viridiplantae</taxon>
        <taxon>Streptophyta</taxon>
        <taxon>Embryophyta</taxon>
        <taxon>Tracheophyta</taxon>
        <taxon>Spermatophyta</taxon>
        <taxon>Magnoliopsida</taxon>
        <taxon>Liliopsida</taxon>
        <taxon>Poales</taxon>
        <taxon>Poaceae</taxon>
        <taxon>PACMAD clade</taxon>
        <taxon>Panicoideae</taxon>
        <taxon>Andropogonodae</taxon>
        <taxon>Andropogoneae</taxon>
        <taxon>Saccharinae</taxon>
        <taxon>Miscanthus</taxon>
    </lineage>
</organism>
<sequence length="382" mass="42387">MRTWPGPGRAARGGRDAWPLFCRRAPLRESAFGRESLDRQARLPGTRDRNLEGRRGGEPSAGFAYCEGRDLPAHMVVHPAPGNTNGTLVNAILHHCKISTFTCLARSSTGDEFPDSSDEDIDVFNVDQFATEDASSEVRNALVRPGIVHRLDKGTSGLLVVAKDDHSHAQLAEQFKLHTIRRVYISLTCGMPNPNSGRIEASIARDPNNRIRMIATAGSGHRYARHAASRSGACKVYRIPLLGDETYGDSSIHIQERSLNSHAPHHMIFRRCLMNYGKLHQVMPKMVMVLSDNNVVPTHSETCSDFVAHSNVWFEVYFIRAEYSKVIIDGFLGLTEEAAHGLSTFPVRDGTKTGDVEQNMRTLGDFFQYLETGFSCVCVSFI</sequence>
<dbReference type="GO" id="GO:0009982">
    <property type="term" value="F:pseudouridine synthase activity"/>
    <property type="evidence" value="ECO:0007669"/>
    <property type="project" value="InterPro"/>
</dbReference>
<comment type="similarity">
    <text evidence="2">Belongs to the pseudouridine synthase RluA family.</text>
</comment>
<dbReference type="EMBL" id="CAJGYO010000019">
    <property type="protein sequence ID" value="CAD6338298.1"/>
    <property type="molecule type" value="Genomic_DNA"/>
</dbReference>
<keyword evidence="7" id="KW-1185">Reference proteome</keyword>
<dbReference type="GO" id="GO:0003723">
    <property type="term" value="F:RNA binding"/>
    <property type="evidence" value="ECO:0007669"/>
    <property type="project" value="UniProtKB-KW"/>
</dbReference>
<evidence type="ECO:0000256" key="1">
    <source>
        <dbReference type="ARBA" id="ARBA00000073"/>
    </source>
</evidence>
<feature type="region of interest" description="Disordered" evidence="4">
    <location>
        <begin position="33"/>
        <end position="59"/>
    </location>
</feature>
<dbReference type="PANTHER" id="PTHR21600">
    <property type="entry name" value="MITOCHONDRIAL RNA PSEUDOURIDINE SYNTHASE"/>
    <property type="match status" value="1"/>
</dbReference>
<accession>A0A811SCL1</accession>
<gene>
    <name evidence="6" type="ORF">NCGR_LOCUS62396</name>
</gene>
<dbReference type="PROSITE" id="PS01129">
    <property type="entry name" value="PSI_RLU"/>
    <property type="match status" value="1"/>
</dbReference>
<dbReference type="OrthoDB" id="418349at2759"/>
<evidence type="ECO:0000313" key="6">
    <source>
        <dbReference type="EMBL" id="CAD6338298.1"/>
    </source>
</evidence>
<evidence type="ECO:0000259" key="5">
    <source>
        <dbReference type="Pfam" id="PF00849"/>
    </source>
</evidence>
<dbReference type="Proteomes" id="UP000604825">
    <property type="component" value="Unassembled WGS sequence"/>
</dbReference>
<dbReference type="GO" id="GO:0000455">
    <property type="term" value="P:enzyme-directed rRNA pseudouridine synthesis"/>
    <property type="evidence" value="ECO:0007669"/>
    <property type="project" value="TreeGrafter"/>
</dbReference>
<dbReference type="AlphaFoldDB" id="A0A811SCL1"/>
<dbReference type="Gene3D" id="3.30.2350.10">
    <property type="entry name" value="Pseudouridine synthase"/>
    <property type="match status" value="1"/>
</dbReference>
<keyword evidence="3" id="KW-0694">RNA-binding</keyword>
<name>A0A811SCL1_9POAL</name>
<proteinExistence type="inferred from homology"/>
<feature type="compositionally biased region" description="Basic and acidic residues" evidence="4">
    <location>
        <begin position="33"/>
        <end position="57"/>
    </location>
</feature>
<dbReference type="InterPro" id="IPR006224">
    <property type="entry name" value="PsdUridine_synth_RluA-like_CS"/>
</dbReference>
<dbReference type="CDD" id="cd02869">
    <property type="entry name" value="PseudoU_synth_RluA_like"/>
    <property type="match status" value="1"/>
</dbReference>
<evidence type="ECO:0000256" key="4">
    <source>
        <dbReference type="SAM" id="MobiDB-lite"/>
    </source>
</evidence>
<dbReference type="InterPro" id="IPR050188">
    <property type="entry name" value="RluA_PseudoU_synthase"/>
</dbReference>
<dbReference type="PANTHER" id="PTHR21600:SF87">
    <property type="entry name" value="RNA PSEUDOURIDYLATE SYNTHASE DOMAIN-CONTAINING PROTEIN 1"/>
    <property type="match status" value="1"/>
</dbReference>
<dbReference type="Pfam" id="PF00849">
    <property type="entry name" value="PseudoU_synth_2"/>
    <property type="match status" value="1"/>
</dbReference>
<dbReference type="InterPro" id="IPR006145">
    <property type="entry name" value="PsdUridine_synth_RsuA/RluA"/>
</dbReference>
<feature type="domain" description="Pseudouridine synthase RsuA/RluA-like" evidence="5">
    <location>
        <begin position="135"/>
        <end position="213"/>
    </location>
</feature>
<evidence type="ECO:0000313" key="7">
    <source>
        <dbReference type="Proteomes" id="UP000604825"/>
    </source>
</evidence>
<protein>
    <recommendedName>
        <fullName evidence="5">Pseudouridine synthase RsuA/RluA-like domain-containing protein</fullName>
    </recommendedName>
</protein>
<comment type="caution">
    <text evidence="6">The sequence shown here is derived from an EMBL/GenBank/DDBJ whole genome shotgun (WGS) entry which is preliminary data.</text>
</comment>
<comment type="catalytic activity">
    <reaction evidence="1">
        <text>a uridine in RNA = a pseudouridine in RNA</text>
        <dbReference type="Rhea" id="RHEA:48348"/>
        <dbReference type="Rhea" id="RHEA-COMP:12068"/>
        <dbReference type="Rhea" id="RHEA-COMP:12069"/>
        <dbReference type="ChEBI" id="CHEBI:65314"/>
        <dbReference type="ChEBI" id="CHEBI:65315"/>
    </reaction>
</comment>
<evidence type="ECO:0000256" key="3">
    <source>
        <dbReference type="ARBA" id="ARBA00022884"/>
    </source>
</evidence>
<reference evidence="6" key="1">
    <citation type="submission" date="2020-10" db="EMBL/GenBank/DDBJ databases">
        <authorList>
            <person name="Han B."/>
            <person name="Lu T."/>
            <person name="Zhao Q."/>
            <person name="Huang X."/>
            <person name="Zhao Y."/>
        </authorList>
    </citation>
    <scope>NUCLEOTIDE SEQUENCE</scope>
</reference>
<dbReference type="SUPFAM" id="SSF55120">
    <property type="entry name" value="Pseudouridine synthase"/>
    <property type="match status" value="1"/>
</dbReference>
<dbReference type="InterPro" id="IPR020103">
    <property type="entry name" value="PsdUridine_synth_cat_dom_sf"/>
</dbReference>
<evidence type="ECO:0000256" key="2">
    <source>
        <dbReference type="ARBA" id="ARBA00010876"/>
    </source>
</evidence>